<reference evidence="1 2" key="1">
    <citation type="submission" date="2016-10" db="EMBL/GenBank/DDBJ databases">
        <authorList>
            <person name="de Groot N.N."/>
        </authorList>
    </citation>
    <scope>NUCLEOTIDE SEQUENCE [LARGE SCALE GENOMIC DNA]</scope>
    <source>
        <strain evidence="1 2">DSM 7343</strain>
    </source>
</reference>
<dbReference type="PANTHER" id="PTHR46246:SF1">
    <property type="entry name" value="GUANOSINE-3',5'-BIS(DIPHOSPHATE) 3'-PYROPHOSPHOHYDROLASE MESH1"/>
    <property type="match status" value="1"/>
</dbReference>
<dbReference type="PANTHER" id="PTHR46246">
    <property type="entry name" value="GUANOSINE-3',5'-BIS(DIPHOSPHATE) 3'-PYROPHOSPHOHYDROLASE MESH1"/>
    <property type="match status" value="1"/>
</dbReference>
<dbReference type="RefSeq" id="WP_092347722.1">
    <property type="nucleotide sequence ID" value="NZ_FNQN01000005.1"/>
</dbReference>
<sequence length="180" mass="20775">MWDQDTYLKAWNFASVIHRGQTIPGKDIPYLNHLGLVTMEATAAIARNQNIRNPNLLIQCALLHDSIEDTATTYTEIKSEFGLDVAAGVLALSKNKKLPTKQEQMLDSLTRIKQQPQEVWMVKLCDRITNLQPPPEHWHKEKILQYRDEAHVILEQLGKANQFLSARLKKKIDNYIQYLK</sequence>
<gene>
    <name evidence="1" type="ORF">SAMN05660420_02046</name>
</gene>
<dbReference type="STRING" id="37625.SAMN05660420_02046"/>
<proteinExistence type="predicted"/>
<dbReference type="SUPFAM" id="SSF109604">
    <property type="entry name" value="HD-domain/PDEase-like"/>
    <property type="match status" value="1"/>
</dbReference>
<accession>A0A1H4AYW9</accession>
<evidence type="ECO:0000313" key="1">
    <source>
        <dbReference type="EMBL" id="SEA41105.1"/>
    </source>
</evidence>
<organism evidence="1 2">
    <name type="scientific">Desulfuromusa kysingii</name>
    <dbReference type="NCBI Taxonomy" id="37625"/>
    <lineage>
        <taxon>Bacteria</taxon>
        <taxon>Pseudomonadati</taxon>
        <taxon>Thermodesulfobacteriota</taxon>
        <taxon>Desulfuromonadia</taxon>
        <taxon>Desulfuromonadales</taxon>
        <taxon>Geopsychrobacteraceae</taxon>
        <taxon>Desulfuromusa</taxon>
    </lineage>
</organism>
<dbReference type="Proteomes" id="UP000199409">
    <property type="component" value="Unassembled WGS sequence"/>
</dbReference>
<dbReference type="GO" id="GO:0008893">
    <property type="term" value="F:guanosine-3',5'-bis(diphosphate) 3'-diphosphatase activity"/>
    <property type="evidence" value="ECO:0007669"/>
    <property type="project" value="TreeGrafter"/>
</dbReference>
<name>A0A1H4AYW9_9BACT</name>
<evidence type="ECO:0000313" key="2">
    <source>
        <dbReference type="Proteomes" id="UP000199409"/>
    </source>
</evidence>
<dbReference type="OrthoDB" id="9802385at2"/>
<dbReference type="Pfam" id="PF13328">
    <property type="entry name" value="HD_4"/>
    <property type="match status" value="1"/>
</dbReference>
<dbReference type="EMBL" id="FNQN01000005">
    <property type="protein sequence ID" value="SEA41105.1"/>
    <property type="molecule type" value="Genomic_DNA"/>
</dbReference>
<protein>
    <submittedName>
        <fullName evidence="1">HD domain-containing protein</fullName>
    </submittedName>
</protein>
<dbReference type="InterPro" id="IPR052194">
    <property type="entry name" value="MESH1"/>
</dbReference>
<dbReference type="AlphaFoldDB" id="A0A1H4AYW9"/>
<keyword evidence="2" id="KW-1185">Reference proteome</keyword>
<dbReference type="Gene3D" id="1.10.3210.10">
    <property type="entry name" value="Hypothetical protein af1432"/>
    <property type="match status" value="1"/>
</dbReference>